<feature type="domain" description="Glycosyl transferase family 1" evidence="1">
    <location>
        <begin position="215"/>
        <end position="355"/>
    </location>
</feature>
<dbReference type="EMBL" id="CAJNBJ010000017">
    <property type="protein sequence ID" value="CAE6775489.1"/>
    <property type="molecule type" value="Genomic_DNA"/>
</dbReference>
<comment type="caution">
    <text evidence="2">The sequence shown here is derived from an EMBL/GenBank/DDBJ whole genome shotgun (WGS) entry which is preliminary data.</text>
</comment>
<name>A0ABM8RWF0_9BACT</name>
<gene>
    <name evidence="2" type="ORF">NSPZN2_40498</name>
</gene>
<protein>
    <recommendedName>
        <fullName evidence="1">Glycosyl transferase family 1 domain-containing protein</fullName>
    </recommendedName>
</protein>
<sequence length="401" mass="45224">MYGGSCTSVTSIRLLAFSNIIAPYRVAFFNEINRQADITLHVAYLARTEPNRSWTVNESDIRYPHSVIPGLHLNLRRDKTLHLNAGVCGLFGEFMPNIVFLGTDMLGSCASWQAWHLARRLGIPIIRYEARHAFAHAAENAIKKLIYGYFIRRMDWYFVYSCLTKAYLIEEYGISQEKITVGYNVGDSKIFLNKVRTIRDTPECKRERASLPAVMMLFVGHLDTKKNILSVLRSCEKIEHTLDVTLGLFIAGDGPLKDHVLALATKMKRVRVVYLGYLQSTELARYYALSDIFVMPTLMDSASIALSEALHSGLFSVASTRDGSSSNFICEGVNGFVVDPTDEKALIAAIRRAIHVVREEPEADRKARILASVADYTIERYAERLVNVVREVYKAPSLQRT</sequence>
<reference evidence="2 3" key="1">
    <citation type="submission" date="2021-02" db="EMBL/GenBank/DDBJ databases">
        <authorList>
            <person name="Han P."/>
        </authorList>
    </citation>
    <scope>NUCLEOTIDE SEQUENCE [LARGE SCALE GENOMIC DNA]</scope>
    <source>
        <strain evidence="2">Candidatus Nitrospira sp. ZN2</strain>
    </source>
</reference>
<proteinExistence type="predicted"/>
<organism evidence="2 3">
    <name type="scientific">Nitrospira defluvii</name>
    <dbReference type="NCBI Taxonomy" id="330214"/>
    <lineage>
        <taxon>Bacteria</taxon>
        <taxon>Pseudomonadati</taxon>
        <taxon>Nitrospirota</taxon>
        <taxon>Nitrospiria</taxon>
        <taxon>Nitrospirales</taxon>
        <taxon>Nitrospiraceae</taxon>
        <taxon>Nitrospira</taxon>
    </lineage>
</organism>
<evidence type="ECO:0000313" key="3">
    <source>
        <dbReference type="Proteomes" id="UP000675880"/>
    </source>
</evidence>
<dbReference type="SUPFAM" id="SSF53756">
    <property type="entry name" value="UDP-Glycosyltransferase/glycogen phosphorylase"/>
    <property type="match status" value="1"/>
</dbReference>
<dbReference type="PANTHER" id="PTHR45947">
    <property type="entry name" value="SULFOQUINOVOSYL TRANSFERASE SQD2"/>
    <property type="match status" value="1"/>
</dbReference>
<accession>A0ABM8RWF0</accession>
<evidence type="ECO:0000259" key="1">
    <source>
        <dbReference type="Pfam" id="PF00534"/>
    </source>
</evidence>
<dbReference type="Gene3D" id="3.40.50.2000">
    <property type="entry name" value="Glycogen Phosphorylase B"/>
    <property type="match status" value="2"/>
</dbReference>
<evidence type="ECO:0000313" key="2">
    <source>
        <dbReference type="EMBL" id="CAE6775489.1"/>
    </source>
</evidence>
<dbReference type="PANTHER" id="PTHR45947:SF3">
    <property type="entry name" value="SULFOQUINOVOSYL TRANSFERASE SQD2"/>
    <property type="match status" value="1"/>
</dbReference>
<dbReference type="Proteomes" id="UP000675880">
    <property type="component" value="Unassembled WGS sequence"/>
</dbReference>
<keyword evidence="3" id="KW-1185">Reference proteome</keyword>
<dbReference type="InterPro" id="IPR050194">
    <property type="entry name" value="Glycosyltransferase_grp1"/>
</dbReference>
<dbReference type="InterPro" id="IPR001296">
    <property type="entry name" value="Glyco_trans_1"/>
</dbReference>
<dbReference type="Pfam" id="PF00534">
    <property type="entry name" value="Glycos_transf_1"/>
    <property type="match status" value="1"/>
</dbReference>